<dbReference type="AlphaFoldDB" id="A0A367EKX7"/>
<keyword evidence="3" id="KW-1185">Reference proteome</keyword>
<feature type="compositionally biased region" description="Basic and acidic residues" evidence="1">
    <location>
        <begin position="138"/>
        <end position="169"/>
    </location>
</feature>
<comment type="caution">
    <text evidence="2">The sequence shown here is derived from an EMBL/GenBank/DDBJ whole genome shotgun (WGS) entry which is preliminary data.</text>
</comment>
<feature type="region of interest" description="Disordered" evidence="1">
    <location>
        <begin position="260"/>
        <end position="310"/>
    </location>
</feature>
<protein>
    <submittedName>
        <fullName evidence="2">Cellulose-binding protein</fullName>
    </submittedName>
</protein>
<evidence type="ECO:0000256" key="1">
    <source>
        <dbReference type="SAM" id="MobiDB-lite"/>
    </source>
</evidence>
<proteinExistence type="predicted"/>
<sequence>MSASSPHGFVVVRGRGYRPEQVDARVTGLNAEREAAWDRTAQLTRLAEEAAEEAQRLHDVAAALPPQTYEALGPRAQGLLGTAESEAADLRAAAEAAAHELTGRAEEEARSLQDGAREAAARRRADAEAAAARTVDAAQDHADELRTHAREHADKTSREAGEALREMSRRCAALLAEQEKEQAAESDAAERESAQNEAAFAAHAADLEERGARALADAKRQHAQAEEWARHRHEDAVAQGEELLAQARVREEGIARETERVLREHTERADELRQHMAHVRSSLAALTGRAPEAAPDTATVPPQSAPAPQD</sequence>
<evidence type="ECO:0000313" key="3">
    <source>
        <dbReference type="Proteomes" id="UP000252914"/>
    </source>
</evidence>
<feature type="region of interest" description="Disordered" evidence="1">
    <location>
        <begin position="102"/>
        <end position="206"/>
    </location>
</feature>
<accession>A0A367EKX7</accession>
<evidence type="ECO:0000313" key="2">
    <source>
        <dbReference type="EMBL" id="RCG17850.1"/>
    </source>
</evidence>
<name>A0A367EKX7_9ACTN</name>
<dbReference type="EMBL" id="QOIN01000053">
    <property type="protein sequence ID" value="RCG17850.1"/>
    <property type="molecule type" value="Genomic_DNA"/>
</dbReference>
<feature type="compositionally biased region" description="Basic and acidic residues" evidence="1">
    <location>
        <begin position="260"/>
        <end position="274"/>
    </location>
</feature>
<feature type="compositionally biased region" description="Low complexity" evidence="1">
    <location>
        <begin position="128"/>
        <end position="137"/>
    </location>
</feature>
<dbReference type="RefSeq" id="WP_114024569.1">
    <property type="nucleotide sequence ID" value="NZ_QOIN01000053.1"/>
</dbReference>
<organism evidence="2 3">
    <name type="scientific">Streptomyces diacarni</name>
    <dbReference type="NCBI Taxonomy" id="2800381"/>
    <lineage>
        <taxon>Bacteria</taxon>
        <taxon>Bacillati</taxon>
        <taxon>Actinomycetota</taxon>
        <taxon>Actinomycetes</taxon>
        <taxon>Kitasatosporales</taxon>
        <taxon>Streptomycetaceae</taxon>
        <taxon>Streptomyces</taxon>
    </lineage>
</organism>
<gene>
    <name evidence="2" type="ORF">DTL70_26695</name>
</gene>
<dbReference type="Proteomes" id="UP000252914">
    <property type="component" value="Unassembled WGS sequence"/>
</dbReference>
<feature type="compositionally biased region" description="Basic and acidic residues" evidence="1">
    <location>
        <begin position="177"/>
        <end position="194"/>
    </location>
</feature>
<feature type="compositionally biased region" description="Basic and acidic residues" evidence="1">
    <location>
        <begin position="102"/>
        <end position="127"/>
    </location>
</feature>
<feature type="compositionally biased region" description="Low complexity" evidence="1">
    <location>
        <begin position="195"/>
        <end position="204"/>
    </location>
</feature>
<reference evidence="2 3" key="1">
    <citation type="submission" date="2018-06" db="EMBL/GenBank/DDBJ databases">
        <title>Streptomyces reniochalinae sp. nov. and Streptomyces diacarnus sp. nov. from marine sponges.</title>
        <authorList>
            <person name="Li L."/>
        </authorList>
    </citation>
    <scope>NUCLEOTIDE SEQUENCE [LARGE SCALE GENOMIC DNA]</scope>
    <source>
        <strain evidence="2 3">LHW51701</strain>
    </source>
</reference>